<feature type="region of interest" description="Disordered" evidence="3">
    <location>
        <begin position="1"/>
        <end position="24"/>
    </location>
</feature>
<dbReference type="Gene3D" id="3.40.50.720">
    <property type="entry name" value="NAD(P)-binding Rossmann-like Domain"/>
    <property type="match status" value="1"/>
</dbReference>
<evidence type="ECO:0000256" key="2">
    <source>
        <dbReference type="ARBA" id="ARBA00023002"/>
    </source>
</evidence>
<dbReference type="Proteomes" id="UP000038010">
    <property type="component" value="Unassembled WGS sequence"/>
</dbReference>
<dbReference type="GO" id="GO:0016491">
    <property type="term" value="F:oxidoreductase activity"/>
    <property type="evidence" value="ECO:0007669"/>
    <property type="project" value="UniProtKB-KW"/>
</dbReference>
<dbReference type="PANTHER" id="PTHR43669">
    <property type="entry name" value="5-KETO-D-GLUCONATE 5-REDUCTASE"/>
    <property type="match status" value="1"/>
</dbReference>
<evidence type="ECO:0000313" key="4">
    <source>
        <dbReference type="EMBL" id="KPI40686.1"/>
    </source>
</evidence>
<keyword evidence="2" id="KW-0560">Oxidoreductase</keyword>
<dbReference type="CDD" id="cd05233">
    <property type="entry name" value="SDR_c"/>
    <property type="match status" value="1"/>
</dbReference>
<evidence type="ECO:0000256" key="1">
    <source>
        <dbReference type="ARBA" id="ARBA00006484"/>
    </source>
</evidence>
<evidence type="ECO:0000313" key="5">
    <source>
        <dbReference type="Proteomes" id="UP000038010"/>
    </source>
</evidence>
<dbReference type="InterPro" id="IPR036291">
    <property type="entry name" value="NAD(P)-bd_dom_sf"/>
</dbReference>
<dbReference type="InterPro" id="IPR002347">
    <property type="entry name" value="SDR_fam"/>
</dbReference>
<dbReference type="STRING" id="1664694.A0A0N1NZJ5"/>
<dbReference type="OrthoDB" id="1933717at2759"/>
<dbReference type="RefSeq" id="XP_018000649.1">
    <property type="nucleotide sequence ID" value="XM_018139597.1"/>
</dbReference>
<comment type="similarity">
    <text evidence="1">Belongs to the short-chain dehydrogenases/reductases (SDR) family.</text>
</comment>
<dbReference type="PANTHER" id="PTHR43669:SF3">
    <property type="entry name" value="ALCOHOL DEHYDROGENASE, PUTATIVE (AFU_ORTHOLOGUE AFUA_3G03445)-RELATED"/>
    <property type="match status" value="1"/>
</dbReference>
<organism evidence="4 5">
    <name type="scientific">Cyphellophora attinorum</name>
    <dbReference type="NCBI Taxonomy" id="1664694"/>
    <lineage>
        <taxon>Eukaryota</taxon>
        <taxon>Fungi</taxon>
        <taxon>Dikarya</taxon>
        <taxon>Ascomycota</taxon>
        <taxon>Pezizomycotina</taxon>
        <taxon>Eurotiomycetes</taxon>
        <taxon>Chaetothyriomycetidae</taxon>
        <taxon>Chaetothyriales</taxon>
        <taxon>Cyphellophoraceae</taxon>
        <taxon>Cyphellophora</taxon>
    </lineage>
</organism>
<accession>A0A0N1NZJ5</accession>
<protein>
    <submittedName>
        <fullName evidence="4">Uncharacterized protein</fullName>
    </submittedName>
</protein>
<dbReference type="SUPFAM" id="SSF51735">
    <property type="entry name" value="NAD(P)-binding Rossmann-fold domains"/>
    <property type="match status" value="1"/>
</dbReference>
<dbReference type="VEuPathDB" id="FungiDB:AB675_10801"/>
<dbReference type="GeneID" id="28731477"/>
<keyword evidence="5" id="KW-1185">Reference proteome</keyword>
<gene>
    <name evidence="4" type="ORF">AB675_10801</name>
</gene>
<proteinExistence type="inferred from homology"/>
<dbReference type="EMBL" id="LFJN01000011">
    <property type="protein sequence ID" value="KPI40686.1"/>
    <property type="molecule type" value="Genomic_DNA"/>
</dbReference>
<dbReference type="Pfam" id="PF13561">
    <property type="entry name" value="adh_short_C2"/>
    <property type="match status" value="1"/>
</dbReference>
<sequence>MPSASFLSKIHREPTNSPHHRGDRHSYSIAKAFAQAGAARIVLASRNAATIRGSFADIKKDVPGYKGALISKVCDVGDTTSTAKLWESLKAEDIVIDVLVLNVAINGARGPLFDTDLELIAKEFFVNVLSHIHFAQKFVKQNSEAPNGHKKVLIDISSVVIHDPVAVAFMPNYTLTKSSSTYAMQLIANDLDANETQVVSFHPGAIYTAAAKAAFDGKAKSEVDIPFDDDDLPGAFSVWAASDEAKFIHGRFVWAAWDVDEMKAGEVASRVKSDISFLKVGVPGLTVGDIRA</sequence>
<comment type="caution">
    <text evidence="4">The sequence shown here is derived from an EMBL/GenBank/DDBJ whole genome shotgun (WGS) entry which is preliminary data.</text>
</comment>
<dbReference type="AlphaFoldDB" id="A0A0N1NZJ5"/>
<name>A0A0N1NZJ5_9EURO</name>
<evidence type="ECO:0000256" key="3">
    <source>
        <dbReference type="SAM" id="MobiDB-lite"/>
    </source>
</evidence>
<reference evidence="4 5" key="1">
    <citation type="submission" date="2015-06" db="EMBL/GenBank/DDBJ databases">
        <title>Draft genome of the ant-associated black yeast Phialophora attae CBS 131958.</title>
        <authorList>
            <person name="Moreno L.F."/>
            <person name="Stielow B.J."/>
            <person name="de Hoog S."/>
            <person name="Vicente V.A."/>
            <person name="Weiss V.A."/>
            <person name="de Vries M."/>
            <person name="Cruz L.M."/>
            <person name="Souza E.M."/>
        </authorList>
    </citation>
    <scope>NUCLEOTIDE SEQUENCE [LARGE SCALE GENOMIC DNA]</scope>
    <source>
        <strain evidence="4 5">CBS 131958</strain>
    </source>
</reference>